<reference evidence="1 2" key="1">
    <citation type="submission" date="2016-04" db="EMBL/GenBank/DDBJ databases">
        <title>Multiple horizontal gene transfer events from other fungi enriched the ability of the initially mycotrophic fungus Trichoderma (Ascomycota) to feed on dead plant biomass.</title>
        <authorList>
            <person name="Atanasova L."/>
            <person name="Chenthamara K."/>
            <person name="Zhang J."/>
            <person name="Grujic M."/>
            <person name="Henrissat B."/>
            <person name="Kuo A."/>
            <person name="Aertz A."/>
            <person name="Salamov A."/>
            <person name="Lipzen A."/>
            <person name="Labutti K."/>
            <person name="Barry K."/>
            <person name="Miao Y."/>
            <person name="Rahimi M.J."/>
            <person name="Shen Q."/>
            <person name="Grigoriev I.V."/>
            <person name="Kubicek C.P."/>
            <person name="Druzhinina I.S."/>
        </authorList>
    </citation>
    <scope>NUCLEOTIDE SEQUENCE [LARGE SCALE GENOMIC DNA]</scope>
    <source>
        <strain evidence="1 2">NJAU 4742</strain>
    </source>
</reference>
<evidence type="ECO:0000313" key="1">
    <source>
        <dbReference type="EMBL" id="OPB46930.1"/>
    </source>
</evidence>
<proteinExistence type="predicted"/>
<comment type="caution">
    <text evidence="1">The sequence shown here is derived from an EMBL/GenBank/DDBJ whole genome shotgun (WGS) entry which is preliminary data.</text>
</comment>
<organism evidence="1 2">
    <name type="scientific">Trichoderma guizhouense</name>
    <dbReference type="NCBI Taxonomy" id="1491466"/>
    <lineage>
        <taxon>Eukaryota</taxon>
        <taxon>Fungi</taxon>
        <taxon>Dikarya</taxon>
        <taxon>Ascomycota</taxon>
        <taxon>Pezizomycotina</taxon>
        <taxon>Sordariomycetes</taxon>
        <taxon>Hypocreomycetidae</taxon>
        <taxon>Hypocreales</taxon>
        <taxon>Hypocreaceae</taxon>
        <taxon>Trichoderma</taxon>
    </lineage>
</organism>
<name>A0A1T3D0N8_9HYPO</name>
<keyword evidence="2" id="KW-1185">Reference proteome</keyword>
<dbReference type="OrthoDB" id="3447349at2759"/>
<accession>A0A1T3D0N8</accession>
<sequence length="269" mass="30413">MLKTQTPPAPPLRQSSAFFLLKIPQNPIFFFIMIQNLLVDGRARVLETLQRGYAPSHFSHNLELIFVKDSRSSASASMKTKIASTRERSARIRTLDPRTLIWWATAFPMRHWSGGRKISSSTFDGLIRYAPRCAAQAASLLPAVAADLDRLRQKHAKCTMLQNFLGEFSEELDTQWKPFPMDVEALSEEGRYVNFSGARYESLQRLPDLLLCGMESSRKYQEEKQKTAPLSTALKIFVPTNPNQDDAYLLLPVGVGQVWSILHELGVVE</sequence>
<dbReference type="EMBL" id="LVVK01000002">
    <property type="protein sequence ID" value="OPB46930.1"/>
    <property type="molecule type" value="Genomic_DNA"/>
</dbReference>
<dbReference type="Proteomes" id="UP000191004">
    <property type="component" value="Unassembled WGS sequence"/>
</dbReference>
<dbReference type="AlphaFoldDB" id="A0A1T3D0N8"/>
<protein>
    <submittedName>
        <fullName evidence="1">Uncharacterized protein</fullName>
    </submittedName>
</protein>
<evidence type="ECO:0000313" key="2">
    <source>
        <dbReference type="Proteomes" id="UP000191004"/>
    </source>
</evidence>
<gene>
    <name evidence="1" type="ORF">A0O28_0070540</name>
</gene>